<sequence>MNAIANPSAGTLPVILYVDDEEGARKYFQRALESQATVLTAPSVDEGKALLTRHGDTISVLVSDQRMPGANGNALLFHAWERHPQIVRVLTTAYSELAQTIEAVNQGRIHRYLPKPWDIATLRLEMKQAADLASLRRRHDRLLGEKLASRRREVLANRIGLLYGLCLADGPQGAALDAYLSGALCARVAAAPAWLLDDYAQLASADACRAAGLARAVRGHLAALDARGAATAQGLALLAELFGPACHIDRDGAAVLTEPAVLAEYLDGSPDAAVSARHAAWLALLLWLARRGASVLSTSSAAGVQCRLTGAGEVPTRAALASWIARC</sequence>
<dbReference type="SMART" id="SM00448">
    <property type="entry name" value="REC"/>
    <property type="match status" value="1"/>
</dbReference>
<proteinExistence type="predicted"/>
<dbReference type="EMBL" id="CP028324">
    <property type="protein sequence ID" value="AVR96962.1"/>
    <property type="molecule type" value="Genomic_DNA"/>
</dbReference>
<name>A0A2R4CBM3_9BURK</name>
<dbReference type="PANTHER" id="PTHR44591:SF19">
    <property type="entry name" value="TWO-COMPONENT RESPONSE REGULATOR-RELATED"/>
    <property type="match status" value="1"/>
</dbReference>
<feature type="domain" description="Response regulatory" evidence="3">
    <location>
        <begin position="14"/>
        <end position="130"/>
    </location>
</feature>
<accession>A0A2R4CBM3</accession>
<dbReference type="Proteomes" id="UP000240505">
    <property type="component" value="Chromosome"/>
</dbReference>
<dbReference type="SUPFAM" id="SSF52172">
    <property type="entry name" value="CheY-like"/>
    <property type="match status" value="1"/>
</dbReference>
<dbReference type="RefSeq" id="WP_107142311.1">
    <property type="nucleotide sequence ID" value="NZ_CP028324.1"/>
</dbReference>
<gene>
    <name evidence="4" type="ORF">C9I28_15845</name>
</gene>
<feature type="modified residue" description="4-aspartylphosphate" evidence="2">
    <location>
        <position position="64"/>
    </location>
</feature>
<dbReference type="InterPro" id="IPR050595">
    <property type="entry name" value="Bact_response_regulator"/>
</dbReference>
<dbReference type="Gene3D" id="3.40.50.2300">
    <property type="match status" value="1"/>
</dbReference>
<dbReference type="PROSITE" id="PS50110">
    <property type="entry name" value="RESPONSE_REGULATORY"/>
    <property type="match status" value="1"/>
</dbReference>
<dbReference type="AlphaFoldDB" id="A0A2R4CBM3"/>
<dbReference type="CDD" id="cd17569">
    <property type="entry name" value="REC_HupR-like"/>
    <property type="match status" value="1"/>
</dbReference>
<evidence type="ECO:0000259" key="3">
    <source>
        <dbReference type="PROSITE" id="PS50110"/>
    </source>
</evidence>
<evidence type="ECO:0000313" key="4">
    <source>
        <dbReference type="EMBL" id="AVR96962.1"/>
    </source>
</evidence>
<dbReference type="OrthoDB" id="9774747at2"/>
<dbReference type="PANTHER" id="PTHR44591">
    <property type="entry name" value="STRESS RESPONSE REGULATOR PROTEIN 1"/>
    <property type="match status" value="1"/>
</dbReference>
<dbReference type="GO" id="GO:0000160">
    <property type="term" value="P:phosphorelay signal transduction system"/>
    <property type="evidence" value="ECO:0007669"/>
    <property type="project" value="InterPro"/>
</dbReference>
<dbReference type="Pfam" id="PF00072">
    <property type="entry name" value="Response_reg"/>
    <property type="match status" value="1"/>
</dbReference>
<dbReference type="KEGG" id="masz:C9I28_15845"/>
<reference evidence="4 5" key="1">
    <citation type="submission" date="2018-03" db="EMBL/GenBank/DDBJ databases">
        <title>Massilia armeniaca sp. nov., isolated from desert soil.</title>
        <authorList>
            <person name="Huang H."/>
            <person name="Ren M."/>
        </authorList>
    </citation>
    <scope>NUCLEOTIDE SEQUENCE [LARGE SCALE GENOMIC DNA]</scope>
    <source>
        <strain evidence="4 5">ZMN-3</strain>
    </source>
</reference>
<organism evidence="4 5">
    <name type="scientific">Pseudoduganella armeniaca</name>
    <dbReference type="NCBI Taxonomy" id="2072590"/>
    <lineage>
        <taxon>Bacteria</taxon>
        <taxon>Pseudomonadati</taxon>
        <taxon>Pseudomonadota</taxon>
        <taxon>Betaproteobacteria</taxon>
        <taxon>Burkholderiales</taxon>
        <taxon>Oxalobacteraceae</taxon>
        <taxon>Telluria group</taxon>
        <taxon>Pseudoduganella</taxon>
    </lineage>
</organism>
<keyword evidence="5" id="KW-1185">Reference proteome</keyword>
<evidence type="ECO:0000256" key="2">
    <source>
        <dbReference type="PROSITE-ProRule" id="PRU00169"/>
    </source>
</evidence>
<evidence type="ECO:0000313" key="5">
    <source>
        <dbReference type="Proteomes" id="UP000240505"/>
    </source>
</evidence>
<dbReference type="InterPro" id="IPR011006">
    <property type="entry name" value="CheY-like_superfamily"/>
</dbReference>
<dbReference type="InterPro" id="IPR001789">
    <property type="entry name" value="Sig_transdc_resp-reg_receiver"/>
</dbReference>
<protein>
    <recommendedName>
        <fullName evidence="3">Response regulatory domain-containing protein</fullName>
    </recommendedName>
</protein>
<evidence type="ECO:0000256" key="1">
    <source>
        <dbReference type="ARBA" id="ARBA00022553"/>
    </source>
</evidence>
<keyword evidence="1 2" id="KW-0597">Phosphoprotein</keyword>